<proteinExistence type="predicted"/>
<dbReference type="EMBL" id="LR216287">
    <property type="protein sequence ID" value="VFJ12579.1"/>
    <property type="molecule type" value="Genomic_DNA"/>
</dbReference>
<dbReference type="Proteomes" id="UP000294299">
    <property type="component" value="Chromosome NFRAN"/>
</dbReference>
<accession>A0A484I706</accession>
<dbReference type="KEGG" id="nfn:NFRAN_0258"/>
<keyword evidence="2" id="KW-1185">Reference proteome</keyword>
<protein>
    <submittedName>
        <fullName evidence="1">Uncharacterized protein</fullName>
    </submittedName>
</protein>
<gene>
    <name evidence="1" type="ORF">NFRAN_0258</name>
</gene>
<dbReference type="AlphaFoldDB" id="A0A484I706"/>
<evidence type="ECO:0000313" key="1">
    <source>
        <dbReference type="EMBL" id="VFJ12579.1"/>
    </source>
</evidence>
<sequence>MTVLVSVTTTLLNKAFAQTSVKEIVIRPDSFKIQIVSTIV</sequence>
<evidence type="ECO:0000313" key="2">
    <source>
        <dbReference type="Proteomes" id="UP000294299"/>
    </source>
</evidence>
<reference evidence="1 2" key="1">
    <citation type="submission" date="2019-02" db="EMBL/GenBank/DDBJ databases">
        <authorList>
            <person name="Lehtovirta-Morley E L."/>
        </authorList>
    </citation>
    <scope>NUCLEOTIDE SEQUENCE [LARGE SCALE GENOMIC DNA]</scope>
    <source>
        <strain evidence="1">NFRAN1</strain>
    </source>
</reference>
<organism evidence="1 2">
    <name type="scientific">Candidatus Nitrosocosmicus franklandianus</name>
    <dbReference type="NCBI Taxonomy" id="1798806"/>
    <lineage>
        <taxon>Archaea</taxon>
        <taxon>Nitrososphaerota</taxon>
        <taxon>Nitrososphaeria</taxon>
        <taxon>Nitrososphaerales</taxon>
        <taxon>Nitrososphaeraceae</taxon>
        <taxon>Candidatus Nitrosocosmicus</taxon>
    </lineage>
</organism>
<name>A0A484I706_9ARCH</name>